<keyword evidence="1" id="KW-0472">Membrane</keyword>
<dbReference type="RefSeq" id="WP_281751296.1">
    <property type="nucleotide sequence ID" value="NZ_BRVP01000001.1"/>
</dbReference>
<dbReference type="InterPro" id="IPR032593">
    <property type="entry name" value="DUF4907"/>
</dbReference>
<sequence length="114" mass="12849">MKKNKKSFIATIVVVIVVCSVMLFVYAKFTTVSNSSPEIECYEIEGEYGYKIYINGEVFINQPFIPSVSGNPPFCSKADASSVATLVRNRLMLKRSYTVTKKDIEKLQISLYCL</sequence>
<evidence type="ECO:0000313" key="3">
    <source>
        <dbReference type="Proteomes" id="UP001143545"/>
    </source>
</evidence>
<protein>
    <submittedName>
        <fullName evidence="2">DUF4907 domain-containing protein</fullName>
    </submittedName>
</protein>
<dbReference type="AlphaFoldDB" id="A0A9W6EU01"/>
<dbReference type="Proteomes" id="UP001143545">
    <property type="component" value="Unassembled WGS sequence"/>
</dbReference>
<accession>A0A9W6EU01</accession>
<dbReference type="EMBL" id="BRVP01000001">
    <property type="protein sequence ID" value="GLB51096.1"/>
    <property type="molecule type" value="Genomic_DNA"/>
</dbReference>
<organism evidence="2 3">
    <name type="scientific">Neptunitalea chrysea</name>
    <dbReference type="NCBI Taxonomy" id="1647581"/>
    <lineage>
        <taxon>Bacteria</taxon>
        <taxon>Pseudomonadati</taxon>
        <taxon>Bacteroidota</taxon>
        <taxon>Flavobacteriia</taxon>
        <taxon>Flavobacteriales</taxon>
        <taxon>Flavobacteriaceae</taxon>
        <taxon>Neptunitalea</taxon>
    </lineage>
</organism>
<keyword evidence="1" id="KW-1133">Transmembrane helix</keyword>
<proteinExistence type="predicted"/>
<evidence type="ECO:0000256" key="1">
    <source>
        <dbReference type="SAM" id="Phobius"/>
    </source>
</evidence>
<gene>
    <name evidence="2" type="ORF">NBRC110019_01350</name>
</gene>
<name>A0A9W6EU01_9FLAO</name>
<comment type="caution">
    <text evidence="2">The sequence shown here is derived from an EMBL/GenBank/DDBJ whole genome shotgun (WGS) entry which is preliminary data.</text>
</comment>
<evidence type="ECO:0000313" key="2">
    <source>
        <dbReference type="EMBL" id="GLB51096.1"/>
    </source>
</evidence>
<reference evidence="2" key="1">
    <citation type="submission" date="2022-07" db="EMBL/GenBank/DDBJ databases">
        <title>Taxonomy of Novel Oxalotrophic and Methylotrophic Bacteria.</title>
        <authorList>
            <person name="Sahin N."/>
            <person name="Tani A."/>
        </authorList>
    </citation>
    <scope>NUCLEOTIDE SEQUENCE</scope>
    <source>
        <strain evidence="2">AM327</strain>
    </source>
</reference>
<feature type="transmembrane region" description="Helical" evidence="1">
    <location>
        <begin position="7"/>
        <end position="27"/>
    </location>
</feature>
<dbReference type="Pfam" id="PF16250">
    <property type="entry name" value="DUF4907"/>
    <property type="match status" value="1"/>
</dbReference>
<keyword evidence="3" id="KW-1185">Reference proteome</keyword>
<keyword evidence="1" id="KW-0812">Transmembrane</keyword>